<evidence type="ECO:0000313" key="1">
    <source>
        <dbReference type="EMBL" id="KZN61543.1"/>
    </source>
</evidence>
<reference evidence="1 2" key="1">
    <citation type="submission" date="2013-07" db="EMBL/GenBank/DDBJ databases">
        <title>Comparative Genomic and Metabolomic Analysis of Twelve Strains of Pseudoalteromonas luteoviolacea.</title>
        <authorList>
            <person name="Vynne N.G."/>
            <person name="Mansson M."/>
            <person name="Gram L."/>
        </authorList>
    </citation>
    <scope>NUCLEOTIDE SEQUENCE [LARGE SCALE GENOMIC DNA]</scope>
    <source>
        <strain evidence="1 2">S4060-1</strain>
    </source>
</reference>
<gene>
    <name evidence="1" type="ORF">N478_05570</name>
</gene>
<evidence type="ECO:0000313" key="2">
    <source>
        <dbReference type="Proteomes" id="UP000076661"/>
    </source>
</evidence>
<name>A0A167JR82_9GAMM</name>
<sequence>MFNFIKKLCSKNQYTKRRLNSGYPEVYDSYMKKWVLQKLTKLSSEDYAKLPKCDDVNEYKVRKAL</sequence>
<proteinExistence type="predicted"/>
<dbReference type="EMBL" id="AUXX01000045">
    <property type="protein sequence ID" value="KZN61543.1"/>
    <property type="molecule type" value="Genomic_DNA"/>
</dbReference>
<dbReference type="PATRIC" id="fig|1365257.3.peg.4432"/>
<dbReference type="RefSeq" id="WP_063382641.1">
    <property type="nucleotide sequence ID" value="NZ_AUXX01000045.1"/>
</dbReference>
<dbReference type="AlphaFoldDB" id="A0A167JR82"/>
<comment type="caution">
    <text evidence="1">The sequence shown here is derived from an EMBL/GenBank/DDBJ whole genome shotgun (WGS) entry which is preliminary data.</text>
</comment>
<dbReference type="Proteomes" id="UP000076661">
    <property type="component" value="Unassembled WGS sequence"/>
</dbReference>
<protein>
    <submittedName>
        <fullName evidence="1">Uncharacterized protein</fullName>
    </submittedName>
</protein>
<accession>A0A167JR82</accession>
<organism evidence="1 2">
    <name type="scientific">Pseudoalteromonas luteoviolacea S4060-1</name>
    <dbReference type="NCBI Taxonomy" id="1365257"/>
    <lineage>
        <taxon>Bacteria</taxon>
        <taxon>Pseudomonadati</taxon>
        <taxon>Pseudomonadota</taxon>
        <taxon>Gammaproteobacteria</taxon>
        <taxon>Alteromonadales</taxon>
        <taxon>Pseudoalteromonadaceae</taxon>
        <taxon>Pseudoalteromonas</taxon>
    </lineage>
</organism>